<comment type="similarity">
    <text evidence="2 9">Belongs to the Mediator complex subunit 5 family.</text>
</comment>
<dbReference type="GO" id="GO:0006357">
    <property type="term" value="P:regulation of transcription by RNA polymerase II"/>
    <property type="evidence" value="ECO:0007669"/>
    <property type="project" value="InterPro"/>
</dbReference>
<dbReference type="PANTHER" id="PTHR35784">
    <property type="entry name" value="MEDIATOR OF RNA POLYMERASE II TRANSCRIPTION SUBUNIT 5"/>
    <property type="match status" value="1"/>
</dbReference>
<organism evidence="10 11">
    <name type="scientific">Acaulospora morrowiae</name>
    <dbReference type="NCBI Taxonomy" id="94023"/>
    <lineage>
        <taxon>Eukaryota</taxon>
        <taxon>Fungi</taxon>
        <taxon>Fungi incertae sedis</taxon>
        <taxon>Mucoromycota</taxon>
        <taxon>Glomeromycotina</taxon>
        <taxon>Glomeromycetes</taxon>
        <taxon>Diversisporales</taxon>
        <taxon>Acaulosporaceae</taxon>
        <taxon>Acaulospora</taxon>
    </lineage>
</organism>
<comment type="subcellular location">
    <subcellularLocation>
        <location evidence="1 9">Nucleus</location>
    </subcellularLocation>
</comment>
<evidence type="ECO:0000313" key="10">
    <source>
        <dbReference type="EMBL" id="CAG8456806.1"/>
    </source>
</evidence>
<dbReference type="Pfam" id="PF08689">
    <property type="entry name" value="Med5"/>
    <property type="match status" value="1"/>
</dbReference>
<sequence>MSGKTERPELPSVSIVFFMYYLVQNRPVMSEDAAVDYLEKLQRVLNLFDHVFYVKLWMAALTGLAEEPVEANSTGHYLLWKSFVLVKLPTLIEKLEERKSSRLSHNGILPYEQFEGLKYSCHECVINQLFGFHGLFSACNQHFEETIDVIFQAPDVSVDILKVCLKKNLVRREFVLRLFEDRSIELWSGSDSTDSDAFTVNILDDPSSQNIDHLISTSSMHQESRVTTILKLVTTWSANKELKPLAILCRSINENPSLLDIIHLYRHPSEFLGPLEKLCNAWEKLTNDNSIESYIQDYENFGIIFLLLVSIIDRYEFHKNLKDVLRDENGFCHTWILQSSVAYEHEMLDPEKLAIVEPWVNALLSYQNITDQIIRTTNPRVLIELAPTIFKTTFKMWSDETFSNLEIFLNPHTSYALIGVVQWLCDDICFKGQNSLSSKILKILMSNVNFPQPIIRLMGEKLLSIFDRPTGSLPSVEDDETINELKIAALTLEPSWTVSKHPSETLFSRFKIMFKSIVYCGRQRKSTLNIDYEYESLQADLSSDLSWWGPHHLDTDLFRACLEIHGPKIFVGLIVEEILSAGEKGTGLRAAELGASLITLPLCYTWNAYLQPPNLIHILFTEVLPRALEKKITMYSQGRALGFLTFFVLMTSDRDSCAFGKRKAHEDFSKEVWKPLTNGPARGFIDGLISHNDIGDKFPELALKKFLISLGVIDYDQGLPE</sequence>
<dbReference type="EMBL" id="CAJVPV010000431">
    <property type="protein sequence ID" value="CAG8456806.1"/>
    <property type="molecule type" value="Genomic_DNA"/>
</dbReference>
<accession>A0A9N8YXS6</accession>
<keyword evidence="4 9" id="KW-0805">Transcription regulation</keyword>
<evidence type="ECO:0000256" key="1">
    <source>
        <dbReference type="ARBA" id="ARBA00004123"/>
    </source>
</evidence>
<reference evidence="10" key="1">
    <citation type="submission" date="2021-06" db="EMBL/GenBank/DDBJ databases">
        <authorList>
            <person name="Kallberg Y."/>
            <person name="Tangrot J."/>
            <person name="Rosling A."/>
        </authorList>
    </citation>
    <scope>NUCLEOTIDE SEQUENCE</scope>
    <source>
        <strain evidence="10">CL551</strain>
    </source>
</reference>
<evidence type="ECO:0000256" key="3">
    <source>
        <dbReference type="ARBA" id="ARBA00020628"/>
    </source>
</evidence>
<evidence type="ECO:0000256" key="4">
    <source>
        <dbReference type="ARBA" id="ARBA00023015"/>
    </source>
</evidence>
<evidence type="ECO:0000256" key="8">
    <source>
        <dbReference type="ARBA" id="ARBA00031256"/>
    </source>
</evidence>
<evidence type="ECO:0000256" key="5">
    <source>
        <dbReference type="ARBA" id="ARBA00023159"/>
    </source>
</evidence>
<comment type="subunit">
    <text evidence="9">Component of the Mediator complex.</text>
</comment>
<evidence type="ECO:0000256" key="2">
    <source>
        <dbReference type="ARBA" id="ARBA00008782"/>
    </source>
</evidence>
<evidence type="ECO:0000256" key="9">
    <source>
        <dbReference type="RuleBase" id="RU364142"/>
    </source>
</evidence>
<evidence type="ECO:0000256" key="7">
    <source>
        <dbReference type="ARBA" id="ARBA00023242"/>
    </source>
</evidence>
<protein>
    <recommendedName>
        <fullName evidence="3 9">Mediator of RNA polymerase II transcription subunit 5</fullName>
    </recommendedName>
    <alternativeName>
        <fullName evidence="8 9">Mediator complex subunit 5</fullName>
    </alternativeName>
</protein>
<comment type="function">
    <text evidence="9">Component of the Mediator complex, a coactivator involved in the regulated transcription of nearly all RNA polymerase II-dependent genes. Mediator functions as a bridge to convey information from gene-specific regulatory proteins to the basal RNA polymerase II transcription machinery. Mediator is recruited to promoters by direct interactions with regulatory proteins and serves as a scaffold for the assembly of a functional preinitiation complex with RNA polymerase II and the general transcription factors.</text>
</comment>
<keyword evidence="5 9" id="KW-0010">Activator</keyword>
<dbReference type="GO" id="GO:0016592">
    <property type="term" value="C:mediator complex"/>
    <property type="evidence" value="ECO:0007669"/>
    <property type="project" value="InterPro"/>
</dbReference>
<gene>
    <name evidence="9" type="primary">MED5</name>
    <name evidence="10" type="ORF">AMORRO_LOCUS1195</name>
</gene>
<comment type="caution">
    <text evidence="10">The sequence shown here is derived from an EMBL/GenBank/DDBJ whole genome shotgun (WGS) entry which is preliminary data.</text>
</comment>
<evidence type="ECO:0000256" key="6">
    <source>
        <dbReference type="ARBA" id="ARBA00023163"/>
    </source>
</evidence>
<dbReference type="GO" id="GO:0003712">
    <property type="term" value="F:transcription coregulator activity"/>
    <property type="evidence" value="ECO:0007669"/>
    <property type="project" value="InterPro"/>
</dbReference>
<dbReference type="PANTHER" id="PTHR35784:SF1">
    <property type="entry name" value="MEDIATOR OF RNA POLYMERASE II TRANSCRIPTION SUBUNIT 5"/>
    <property type="match status" value="1"/>
</dbReference>
<keyword evidence="7 9" id="KW-0539">Nucleus</keyword>
<dbReference type="OrthoDB" id="5549158at2759"/>
<evidence type="ECO:0000313" key="11">
    <source>
        <dbReference type="Proteomes" id="UP000789342"/>
    </source>
</evidence>
<name>A0A9N8YXS6_9GLOM</name>
<dbReference type="InterPro" id="IPR014801">
    <property type="entry name" value="Mediator_Med5_fun"/>
</dbReference>
<dbReference type="Proteomes" id="UP000789342">
    <property type="component" value="Unassembled WGS sequence"/>
</dbReference>
<dbReference type="AlphaFoldDB" id="A0A9N8YXS6"/>
<proteinExistence type="inferred from homology"/>
<keyword evidence="11" id="KW-1185">Reference proteome</keyword>
<keyword evidence="6 9" id="KW-0804">Transcription</keyword>